<dbReference type="InterPro" id="IPR001245">
    <property type="entry name" value="Ser-Thr/Tyr_kinase_cat_dom"/>
</dbReference>
<name>A0ABQ9WU93_9EUKA</name>
<keyword evidence="5" id="KW-1185">Reference proteome</keyword>
<evidence type="ECO:0000313" key="4">
    <source>
        <dbReference type="EMBL" id="KAK2943069.1"/>
    </source>
</evidence>
<organism evidence="4 5">
    <name type="scientific">Blattamonas nauphoetae</name>
    <dbReference type="NCBI Taxonomy" id="2049346"/>
    <lineage>
        <taxon>Eukaryota</taxon>
        <taxon>Metamonada</taxon>
        <taxon>Preaxostyla</taxon>
        <taxon>Oxymonadida</taxon>
        <taxon>Blattamonas</taxon>
    </lineage>
</organism>
<gene>
    <name evidence="4" type="ORF">BLNAU_22012</name>
</gene>
<keyword evidence="1" id="KW-1133">Transmembrane helix</keyword>
<feature type="transmembrane region" description="Helical" evidence="1">
    <location>
        <begin position="2277"/>
        <end position="2302"/>
    </location>
</feature>
<dbReference type="InterPro" id="IPR011050">
    <property type="entry name" value="Pectin_lyase_fold/virulence"/>
</dbReference>
<evidence type="ECO:0000259" key="3">
    <source>
        <dbReference type="PROSITE" id="PS50011"/>
    </source>
</evidence>
<dbReference type="SUPFAM" id="SSF51126">
    <property type="entry name" value="Pectin lyase-like"/>
    <property type="match status" value="1"/>
</dbReference>
<evidence type="ECO:0000313" key="5">
    <source>
        <dbReference type="Proteomes" id="UP001281761"/>
    </source>
</evidence>
<dbReference type="EMBL" id="JARBJD010000365">
    <property type="protein sequence ID" value="KAK2943069.1"/>
    <property type="molecule type" value="Genomic_DNA"/>
</dbReference>
<protein>
    <recommendedName>
        <fullName evidence="3">Protein kinase domain-containing protein</fullName>
    </recommendedName>
</protein>
<feature type="chain" id="PRO_5046971730" description="Protein kinase domain-containing protein" evidence="2">
    <location>
        <begin position="21"/>
        <end position="2599"/>
    </location>
</feature>
<comment type="caution">
    <text evidence="4">The sequence shown here is derived from an EMBL/GenBank/DDBJ whole genome shotgun (WGS) entry which is preliminary data.</text>
</comment>
<dbReference type="PANTHER" id="PTHR48007">
    <property type="entry name" value="LEUCINE-RICH REPEAT RECEPTOR-LIKE PROTEIN KINASE PXC1"/>
    <property type="match status" value="1"/>
</dbReference>
<reference evidence="4 5" key="1">
    <citation type="journal article" date="2022" name="bioRxiv">
        <title>Genomics of Preaxostyla Flagellates Illuminates Evolutionary Transitions and the Path Towards Mitochondrial Loss.</title>
        <authorList>
            <person name="Novak L.V.F."/>
            <person name="Treitli S.C."/>
            <person name="Pyrih J."/>
            <person name="Halakuc P."/>
            <person name="Pipaliya S.V."/>
            <person name="Vacek V."/>
            <person name="Brzon O."/>
            <person name="Soukal P."/>
            <person name="Eme L."/>
            <person name="Dacks J.B."/>
            <person name="Karnkowska A."/>
            <person name="Elias M."/>
            <person name="Hampl V."/>
        </authorList>
    </citation>
    <scope>NUCLEOTIDE SEQUENCE [LARGE SCALE GENOMIC DNA]</scope>
    <source>
        <strain evidence="4">NAU3</strain>
        <tissue evidence="4">Gut</tissue>
    </source>
</reference>
<proteinExistence type="predicted"/>
<sequence length="2599" mass="283389">MNPAWSFIVVALTLATSTFAESDTLTTRYVHHASDLKLILEQHSESHRNSNLKQPIVLPNKAVFSSWTRIENTETKIRGSEGTKIVFADGRDVSPECGRSEKKKYQLWIENSTVSLNYVSFVLARMETEIQTQRRNEEELRALVIEDSSVSLRTCCFKLATHDSPILVRNQNEDNAKSTCVILHSCKMTTLGSVLPSFSSMTLSKGTNNVELNLVSSTLESFVMGTGDGVLVSFEDDDAETESLQGVSCSFSGISVRNGSAPFCAEKKLDWKFSQGLFGCRIETSSNHLSGTLNRDLNFGGSIVSSNNTFVCCHTRVPQTPLSNADIIKQNIKPDQSDHVRVVYTTSNATNTDTIIFTRCHFEGISTPYTGGAILFSGILSNIQIAHCKFIRCEARQGAAFLTTGVEDRTPRYLKVADCLFQEGNATTDTGSSFYAFSAHAVHVSDCLMTRCEAGYSTVAASGTPAVSFSNCVVQYNQGGRTGGIRLYLSCDVDFSLSSVIFDDNVGLAVHSDQYSQDVDVDSLGFSVTMDTDHVQYCWTTSLRPNCWDFTRKQLTDSKLFGPVLWSIECTGWNEDDVRKGVMDVTGLFWKEEGNYTVVIRDDNNVTFSFEMALGEALPGIVTDIPIGGPNEMKGNTLYHLVTIGGSSSSQTRTRGGRNADVTDEPNEIFDSDTVSIRRDWSYYLYTDASTADNFVTFTFTTPSQPPHVHSISTTLDETLDCVVFSLITTNVMDGTYTLVLNDGNEEVCLEAAIVGSKGSVSVLARNVSGLAKVKYGTIYDLVSLSNDEVSTTRTPISVMTPTEPCRLSGVSQMDGSDSIALHWSSFRLSPSTSYSVFLSSTSTPSGVAAHPRTLKIVTDESGLVIDSSAQLYPFDANKDLEYGTVYAVQKVEETLTSTRIASDAMTITTPSEPSRIEGVGSIVLNGAKTEATVTFSGRALKSSMGSVKGKKGESIWTSLSALKLIDSESCSAVFSVGMDETASSMKFNEEYLIEAIESNILVSSAVSMRIPAAPVLSAMSTSLDTSTNHHFLLSLEVSEVAVSGMYEAWFADVSTPIEISLTDGQGTTKLEVSLNSQFGFNKSYSLSSLVKRESGKGDEHILFDGCLMTTPEGPTLSSIRLPTLTQSNLNTVDLKLDCSRMTSESFTLKVFDVSDAKKTEIDLPFSFGSIEEVSVGEGSFVVYESEKLKYGRTYEVISFKSSTISAAVSSSTRFTVPPAPCRVESATCDLLDEKKTSGTVTLSGVALPGGSSFSVTIQEWDSKTNEVKGSLLYLDGTVSGSGDQTSTSVTELIFGNAGSKLKYGTEFIVSQLTISATPTIVNPNVIFRVPTEPSRLTKLTLSSYDTLEKTADFVVEGVSMPTNQNLTLSLTSSSTSAVHRIVVVFTTSTVGSGSGILFSENEEEIELDYNTIYELTKVEDEKKAEVLFVGGQTFETVSKSSRVLRVVKVEYGKDVNTTTIALEGHWMETGDFTMEVENTKDSTDKAILTASFDSEKAGSSTASLYPTPKLKYGVRYRIVRLEKKVGKSRKVQVELNAEFSIVASPARLTGLTQNSRSNEEKELPLVLAGIEMTNGPFTIELSPAGSLTATFTDGTTGSSTAILFSTNPEVSRLNYSTTYEVVGVTDSLSAPVLFDSGLSFQTGTEPTRLVGISSSLRFNPSQTTLLIPVSGRELDTSKEYTVEVKETSSPLTLSNLSMLFSSSEWIVSGTIFGDSIDILPSHSYSVNGFFASGSSSPLFFEPISFTVPEPPVIASISPLFSTEMNTSIVLSVSGSNLPKDSTFLIHLVDSSLTIPITFNSTTSGSSSPISLIRQPGLRFGMSYEVWKIRSEQDAMEEIPISSKTFGPFAAPTELSVFSDSTGSTDESIFGGEDIPARSMGLLFDVVKELNLKRLTMSIVNWTELEKGLDFKLMRMKVTDSVTSHPTIELKPENGIEWLLRGSGRLELESLTIVGSSELAERGSGFVRMDGGSIEMTKVSVKSIETSSPLLELLSLSHSSLSETSFSGSMDSVFVKVSDTANMTLSSCTFLGSSTLSSASALNANEDICSWTGAVIQSTNTNLDLSWTKFEHLRQGAIEMIGGRVDVHSGSFSKNYANFEAFPSLGRNMRCSGDGEVVIESLSGGDGTKEHRNGWIVLEENCTIETDDIEPDSIFFSPALTANEKKAEWNKKTKTFKLELKGEFLIPCGLSLEVFSIEEKKEKSKLSIPLSSSNTADWTESSMTITLSETTLSQLESKLEWRARLVFGSDVRTSTSVMLKLSLSDERKSQFSQHKNWLLPLIISLSVLLVVFLVILIVVLVCRRNRKQNAEKLSAQTKELDDADIVFKMEPNDNEDVFKLQSSANLVKAPDNAFDCAPSTEQKVVPEEGGIDRNGFVETRKVIRFGDDEERTIVFTNDTLFNRLHRQQGKLTKDEKQGITVQLAKLAERMRQNFENITALSRISPHTILLDNENTVMLQTEEKAAAPTQNSTQSFLGLEPLSEGHEGKRWQAPEIYDGKEKVSAEKAAVFSLGLILWELETESVPFGEVDSTNAQRLLGTGFQPSTEKSMGMELMIVIEKCLSLKPDERPTLKDLISTLESSSLFSDNQTQLHQKELNA</sequence>
<keyword evidence="1" id="KW-0472">Membrane</keyword>
<dbReference type="Proteomes" id="UP001281761">
    <property type="component" value="Unassembled WGS sequence"/>
</dbReference>
<dbReference type="InterPro" id="IPR046959">
    <property type="entry name" value="PRK1-6/SRF4-like"/>
</dbReference>
<feature type="signal peptide" evidence="2">
    <location>
        <begin position="1"/>
        <end position="20"/>
    </location>
</feature>
<dbReference type="SUPFAM" id="SSF56112">
    <property type="entry name" value="Protein kinase-like (PK-like)"/>
    <property type="match status" value="1"/>
</dbReference>
<keyword evidence="1" id="KW-0812">Transmembrane</keyword>
<evidence type="ECO:0000256" key="1">
    <source>
        <dbReference type="SAM" id="Phobius"/>
    </source>
</evidence>
<feature type="domain" description="Protein kinase" evidence="3">
    <location>
        <begin position="2277"/>
        <end position="2585"/>
    </location>
</feature>
<dbReference type="PROSITE" id="PS50011">
    <property type="entry name" value="PROTEIN_KINASE_DOM"/>
    <property type="match status" value="1"/>
</dbReference>
<dbReference type="InterPro" id="IPR011009">
    <property type="entry name" value="Kinase-like_dom_sf"/>
</dbReference>
<dbReference type="Gene3D" id="1.10.510.10">
    <property type="entry name" value="Transferase(Phosphotransferase) domain 1"/>
    <property type="match status" value="1"/>
</dbReference>
<evidence type="ECO:0000256" key="2">
    <source>
        <dbReference type="SAM" id="SignalP"/>
    </source>
</evidence>
<keyword evidence="2" id="KW-0732">Signal</keyword>
<accession>A0ABQ9WU93</accession>
<dbReference type="PANTHER" id="PTHR48007:SF4">
    <property type="entry name" value="LEUCINE-RICH REPEAT RECEPTOR-LIKE PROTEIN KINASE PXC1"/>
    <property type="match status" value="1"/>
</dbReference>
<dbReference type="Pfam" id="PF07714">
    <property type="entry name" value="PK_Tyr_Ser-Thr"/>
    <property type="match status" value="1"/>
</dbReference>
<dbReference type="InterPro" id="IPR000719">
    <property type="entry name" value="Prot_kinase_dom"/>
</dbReference>